<dbReference type="EMBL" id="CAUOFW020008802">
    <property type="protein sequence ID" value="CAK9183901.1"/>
    <property type="molecule type" value="Genomic_DNA"/>
</dbReference>
<dbReference type="AlphaFoldDB" id="A0ABC8US55"/>
<keyword evidence="2" id="KW-1185">Reference proteome</keyword>
<dbReference type="Proteomes" id="UP001642360">
    <property type="component" value="Unassembled WGS sequence"/>
</dbReference>
<evidence type="ECO:0000313" key="1">
    <source>
        <dbReference type="EMBL" id="CAK9183901.1"/>
    </source>
</evidence>
<feature type="non-terminal residue" evidence="1">
    <location>
        <position position="1"/>
    </location>
</feature>
<accession>A0ABC8US55</accession>
<evidence type="ECO:0000313" key="2">
    <source>
        <dbReference type="Proteomes" id="UP001642360"/>
    </source>
</evidence>
<feature type="non-terminal residue" evidence="1">
    <location>
        <position position="82"/>
    </location>
</feature>
<organism evidence="1 2">
    <name type="scientific">Ilex paraguariensis</name>
    <name type="common">yerba mate</name>
    <dbReference type="NCBI Taxonomy" id="185542"/>
    <lineage>
        <taxon>Eukaryota</taxon>
        <taxon>Viridiplantae</taxon>
        <taxon>Streptophyta</taxon>
        <taxon>Embryophyta</taxon>
        <taxon>Tracheophyta</taxon>
        <taxon>Spermatophyta</taxon>
        <taxon>Magnoliopsida</taxon>
        <taxon>eudicotyledons</taxon>
        <taxon>Gunneridae</taxon>
        <taxon>Pentapetalae</taxon>
        <taxon>asterids</taxon>
        <taxon>campanulids</taxon>
        <taxon>Aquifoliales</taxon>
        <taxon>Aquifoliaceae</taxon>
        <taxon>Ilex</taxon>
    </lineage>
</organism>
<gene>
    <name evidence="1" type="ORF">ILEXP_LOCUS54199</name>
</gene>
<name>A0ABC8US55_9AQUA</name>
<reference evidence="1 2" key="1">
    <citation type="submission" date="2024-02" db="EMBL/GenBank/DDBJ databases">
        <authorList>
            <person name="Vignale AGUSTIN F."/>
            <person name="Sosa J E."/>
            <person name="Modenutti C."/>
        </authorList>
    </citation>
    <scope>NUCLEOTIDE SEQUENCE [LARGE SCALE GENOMIC DNA]</scope>
</reference>
<comment type="caution">
    <text evidence="1">The sequence shown here is derived from an EMBL/GenBank/DDBJ whole genome shotgun (WGS) entry which is preliminary data.</text>
</comment>
<sequence length="82" mass="9560">ERLSQIPELDQTPTLRDQIFHEVFGEDGHGYCKTYDTRVPRSAVYKLNTTSSDVLNPIFIDQIFHTVRAEVEQQFKETMQAE</sequence>
<proteinExistence type="predicted"/>
<protein>
    <submittedName>
        <fullName evidence="1">Uncharacterized protein</fullName>
    </submittedName>
</protein>